<proteinExistence type="predicted"/>
<evidence type="ECO:0000256" key="1">
    <source>
        <dbReference type="ARBA" id="ARBA00022723"/>
    </source>
</evidence>
<dbReference type="Pfam" id="PF13639">
    <property type="entry name" value="zf-RING_2"/>
    <property type="match status" value="1"/>
</dbReference>
<evidence type="ECO:0000256" key="3">
    <source>
        <dbReference type="ARBA" id="ARBA00022833"/>
    </source>
</evidence>
<dbReference type="OMA" id="FTIQNIC"/>
<dbReference type="InterPro" id="IPR052788">
    <property type="entry name" value="RING-type_E3_ligase_ATL"/>
</dbReference>
<dbReference type="GO" id="GO:0008270">
    <property type="term" value="F:zinc ion binding"/>
    <property type="evidence" value="ECO:0007669"/>
    <property type="project" value="UniProtKB-KW"/>
</dbReference>
<dbReference type="PANTHER" id="PTHR45798">
    <property type="entry name" value="RING-H2 FINGER PROTEIN ATL61-RELATED-RELATED"/>
    <property type="match status" value="1"/>
</dbReference>
<dbReference type="SUPFAM" id="SSF57850">
    <property type="entry name" value="RING/U-box"/>
    <property type="match status" value="1"/>
</dbReference>
<dbReference type="VEuPathDB" id="FungiDB:FVEG_13871"/>
<dbReference type="CDD" id="cd16454">
    <property type="entry name" value="RING-H2_PA-TM-RING"/>
    <property type="match status" value="1"/>
</dbReference>
<dbReference type="AlphaFoldDB" id="A0A139YB96"/>
<dbReference type="InterPro" id="IPR013083">
    <property type="entry name" value="Znf_RING/FYVE/PHD"/>
</dbReference>
<dbReference type="InterPro" id="IPR001841">
    <property type="entry name" value="Znf_RING"/>
</dbReference>
<dbReference type="EMBL" id="DS486009">
    <property type="protein sequence ID" value="KYG13591.1"/>
    <property type="molecule type" value="Genomic_DNA"/>
</dbReference>
<keyword evidence="2 4" id="KW-0863">Zinc-finger</keyword>
<dbReference type="eggNOG" id="KOG0800">
    <property type="taxonomic scope" value="Eukaryota"/>
</dbReference>
<dbReference type="SMART" id="SM00184">
    <property type="entry name" value="RING"/>
    <property type="match status" value="1"/>
</dbReference>
<evidence type="ECO:0000313" key="8">
    <source>
        <dbReference type="Proteomes" id="UP000009096"/>
    </source>
</evidence>
<evidence type="ECO:0000259" key="6">
    <source>
        <dbReference type="PROSITE" id="PS50089"/>
    </source>
</evidence>
<evidence type="ECO:0000256" key="5">
    <source>
        <dbReference type="SAM" id="Phobius"/>
    </source>
</evidence>
<keyword evidence="5" id="KW-0812">Transmembrane</keyword>
<dbReference type="PROSITE" id="PS50089">
    <property type="entry name" value="ZF_RING_2"/>
    <property type="match status" value="1"/>
</dbReference>
<name>A0A139YB96_GIBM7</name>
<dbReference type="OrthoDB" id="8062037at2759"/>
<evidence type="ECO:0000256" key="4">
    <source>
        <dbReference type="PROSITE-ProRule" id="PRU00175"/>
    </source>
</evidence>
<keyword evidence="3" id="KW-0862">Zinc</keyword>
<gene>
    <name evidence="7" type="ORF">FVEG_13871</name>
</gene>
<dbReference type="GeneID" id="30071177"/>
<organism evidence="7 8">
    <name type="scientific">Gibberella moniliformis (strain M3125 / FGSC 7600)</name>
    <name type="common">Maize ear and stalk rot fungus</name>
    <name type="synonym">Fusarium verticillioides</name>
    <dbReference type="NCBI Taxonomy" id="334819"/>
    <lineage>
        <taxon>Eukaryota</taxon>
        <taxon>Fungi</taxon>
        <taxon>Dikarya</taxon>
        <taxon>Ascomycota</taxon>
        <taxon>Pezizomycotina</taxon>
        <taxon>Sordariomycetes</taxon>
        <taxon>Hypocreomycetidae</taxon>
        <taxon>Hypocreales</taxon>
        <taxon>Nectriaceae</taxon>
        <taxon>Fusarium</taxon>
        <taxon>Fusarium fujikuroi species complex</taxon>
    </lineage>
</organism>
<dbReference type="STRING" id="334819.A0A139YB96"/>
<protein>
    <recommendedName>
        <fullName evidence="6">RING-type domain-containing protein</fullName>
    </recommendedName>
</protein>
<dbReference type="PANTHER" id="PTHR45798:SF97">
    <property type="entry name" value="ALCOHOL-SENSITIVE RING FINGER PROTEIN 1"/>
    <property type="match status" value="1"/>
</dbReference>
<dbReference type="Proteomes" id="UP000009096">
    <property type="component" value="Chromosome 8"/>
</dbReference>
<keyword evidence="1" id="KW-0479">Metal-binding</keyword>
<dbReference type="RefSeq" id="XP_018762275.1">
    <property type="nucleotide sequence ID" value="XM_018903217.1"/>
</dbReference>
<evidence type="ECO:0000256" key="2">
    <source>
        <dbReference type="ARBA" id="ARBA00022771"/>
    </source>
</evidence>
<dbReference type="Gene3D" id="3.30.40.10">
    <property type="entry name" value="Zinc/RING finger domain, C3HC4 (zinc finger)"/>
    <property type="match status" value="1"/>
</dbReference>
<feature type="domain" description="RING-type" evidence="6">
    <location>
        <begin position="144"/>
        <end position="186"/>
    </location>
</feature>
<keyword evidence="5" id="KW-0472">Membrane</keyword>
<evidence type="ECO:0000313" key="7">
    <source>
        <dbReference type="EMBL" id="KYG13591.1"/>
    </source>
</evidence>
<reference evidence="7 8" key="1">
    <citation type="journal article" date="2010" name="Nature">
        <title>Comparative genomics reveals mobile pathogenicity chromosomes in Fusarium.</title>
        <authorList>
            <person name="Ma L.J."/>
            <person name="van der Does H.C."/>
            <person name="Borkovich K.A."/>
            <person name="Coleman J.J."/>
            <person name="Daboussi M.J."/>
            <person name="Di Pietro A."/>
            <person name="Dufresne M."/>
            <person name="Freitag M."/>
            <person name="Grabherr M."/>
            <person name="Henrissat B."/>
            <person name="Houterman P.M."/>
            <person name="Kang S."/>
            <person name="Shim W.B."/>
            <person name="Woloshuk C."/>
            <person name="Xie X."/>
            <person name="Xu J.R."/>
            <person name="Antoniw J."/>
            <person name="Baker S.E."/>
            <person name="Bluhm B.H."/>
            <person name="Breakspear A."/>
            <person name="Brown D.W."/>
            <person name="Butchko R.A."/>
            <person name="Chapman S."/>
            <person name="Coulson R."/>
            <person name="Coutinho P.M."/>
            <person name="Danchin E.G."/>
            <person name="Diener A."/>
            <person name="Gale L.R."/>
            <person name="Gardiner D.M."/>
            <person name="Goff S."/>
            <person name="Hammond-Kosack K.E."/>
            <person name="Hilburn K."/>
            <person name="Hua-Van A."/>
            <person name="Jonkers W."/>
            <person name="Kazan K."/>
            <person name="Kodira C.D."/>
            <person name="Koehrsen M."/>
            <person name="Kumar L."/>
            <person name="Lee Y.H."/>
            <person name="Li L."/>
            <person name="Manners J.M."/>
            <person name="Miranda-Saavedra D."/>
            <person name="Mukherjee M."/>
            <person name="Park G."/>
            <person name="Park J."/>
            <person name="Park S.Y."/>
            <person name="Proctor R.H."/>
            <person name="Regev A."/>
            <person name="Ruiz-Roldan M.C."/>
            <person name="Sain D."/>
            <person name="Sakthikumar S."/>
            <person name="Sykes S."/>
            <person name="Schwartz D.C."/>
            <person name="Turgeon B.G."/>
            <person name="Wapinski I."/>
            <person name="Yoder O."/>
            <person name="Young S."/>
            <person name="Zeng Q."/>
            <person name="Zhou S."/>
            <person name="Galagan J."/>
            <person name="Cuomo C.A."/>
            <person name="Kistler H.C."/>
            <person name="Rep M."/>
        </authorList>
    </citation>
    <scope>NUCLEOTIDE SEQUENCE [LARGE SCALE GENOMIC DNA]</scope>
    <source>
        <strain evidence="8">M3125 / FGSC 7600</strain>
    </source>
</reference>
<keyword evidence="8" id="KW-1185">Reference proteome</keyword>
<feature type="transmembrane region" description="Helical" evidence="5">
    <location>
        <begin position="23"/>
        <end position="46"/>
    </location>
</feature>
<accession>A0A139YB96</accession>
<sequence>MAQSEDPSSSHDTNHDDNKTTTMWGIILCVVVILVICVICFVHWLLRNNHMPRPLETQLPRFRTSSGLGKLAVESMPTVTYHHRIHSKQIHTKAQMTPYMFRKQRKPKLEKLQRYFTMPNLSIRSPSIIDRNARQADERTSPACSICTEDFIEGTNLRKLPCNHLFHPQCIDPWLIGRSRTCPLCRVDLTTLVTLTKPQAVYSFSARERVHHSQATR</sequence>
<dbReference type="KEGG" id="fvr:FVEG_13871"/>
<keyword evidence="5" id="KW-1133">Transmembrane helix</keyword>